<organism evidence="6 7">
    <name type="scientific">Rhodococcus coprophilus</name>
    <dbReference type="NCBI Taxonomy" id="38310"/>
    <lineage>
        <taxon>Bacteria</taxon>
        <taxon>Bacillati</taxon>
        <taxon>Actinomycetota</taxon>
        <taxon>Actinomycetes</taxon>
        <taxon>Mycobacteriales</taxon>
        <taxon>Nocardiaceae</taxon>
        <taxon>Rhodococcus</taxon>
    </lineage>
</organism>
<dbReference type="InterPro" id="IPR020845">
    <property type="entry name" value="AMP-binding_CS"/>
</dbReference>
<dbReference type="PANTHER" id="PTHR43201">
    <property type="entry name" value="ACYL-COA SYNTHETASE"/>
    <property type="match status" value="1"/>
</dbReference>
<gene>
    <name evidence="6" type="primary">fadK_4</name>
    <name evidence="6" type="ORF">NCTC10994_03079</name>
</gene>
<dbReference type="Gene3D" id="3.30.300.30">
    <property type="match status" value="1"/>
</dbReference>
<dbReference type="EC" id="2.3.1.86" evidence="6"/>
<dbReference type="SUPFAM" id="SSF56801">
    <property type="entry name" value="Acetyl-CoA synthetase-like"/>
    <property type="match status" value="1"/>
</dbReference>
<dbReference type="InterPro" id="IPR042099">
    <property type="entry name" value="ANL_N_sf"/>
</dbReference>
<dbReference type="FunFam" id="3.30.300.30:FF:000008">
    <property type="entry name" value="2,3-dihydroxybenzoate-AMP ligase"/>
    <property type="match status" value="1"/>
</dbReference>
<feature type="region of interest" description="Disordered" evidence="3">
    <location>
        <begin position="142"/>
        <end position="182"/>
    </location>
</feature>
<dbReference type="InterPro" id="IPR000873">
    <property type="entry name" value="AMP-dep_synth/lig_dom"/>
</dbReference>
<evidence type="ECO:0000313" key="7">
    <source>
        <dbReference type="Proteomes" id="UP000249091"/>
    </source>
</evidence>
<evidence type="ECO:0000256" key="1">
    <source>
        <dbReference type="ARBA" id="ARBA00006432"/>
    </source>
</evidence>
<dbReference type="PANTHER" id="PTHR43201:SF5">
    <property type="entry name" value="MEDIUM-CHAIN ACYL-COA LIGASE ACSF2, MITOCHONDRIAL"/>
    <property type="match status" value="1"/>
</dbReference>
<feature type="domain" description="AMP-dependent synthetase/ligase" evidence="4">
    <location>
        <begin position="6"/>
        <end position="366"/>
    </location>
</feature>
<dbReference type="InterPro" id="IPR045851">
    <property type="entry name" value="AMP-bd_C_sf"/>
</dbReference>
<dbReference type="InterPro" id="IPR025110">
    <property type="entry name" value="AMP-bd_C"/>
</dbReference>
<dbReference type="STRING" id="1219011.GCA_001895045_03652"/>
<dbReference type="Proteomes" id="UP000249091">
    <property type="component" value="Chromosome 1"/>
</dbReference>
<dbReference type="Pfam" id="PF00501">
    <property type="entry name" value="AMP-binding"/>
    <property type="match status" value="1"/>
</dbReference>
<evidence type="ECO:0000259" key="5">
    <source>
        <dbReference type="Pfam" id="PF13193"/>
    </source>
</evidence>
<dbReference type="EC" id="6.2.1.-" evidence="6"/>
<dbReference type="GO" id="GO:0031956">
    <property type="term" value="F:medium-chain fatty acid-CoA ligase activity"/>
    <property type="evidence" value="ECO:0007669"/>
    <property type="project" value="TreeGrafter"/>
</dbReference>
<keyword evidence="6" id="KW-0012">Acyltransferase</keyword>
<comment type="similarity">
    <text evidence="1">Belongs to the ATP-dependent AMP-binding enzyme family.</text>
</comment>
<dbReference type="Pfam" id="PF13193">
    <property type="entry name" value="AMP-binding_C"/>
    <property type="match status" value="1"/>
</dbReference>
<protein>
    <submittedName>
        <fullName evidence="6">Acyl-CoA synthetase</fullName>
        <ecNumber evidence="6">2.3.1.86</ecNumber>
        <ecNumber evidence="6">6.2.1.-</ecNumber>
    </submittedName>
</protein>
<name>A0A2X4UMF1_9NOCA</name>
<dbReference type="EMBL" id="LS483468">
    <property type="protein sequence ID" value="SQI35732.1"/>
    <property type="molecule type" value="Genomic_DNA"/>
</dbReference>
<proteinExistence type="inferred from homology"/>
<dbReference type="PROSITE" id="PS00455">
    <property type="entry name" value="AMP_BINDING"/>
    <property type="match status" value="1"/>
</dbReference>
<accession>A0A2X4UMF1</accession>
<dbReference type="KEGG" id="rcr:NCTC10994_03079"/>
<dbReference type="GO" id="GO:0006631">
    <property type="term" value="P:fatty acid metabolic process"/>
    <property type="evidence" value="ECO:0007669"/>
    <property type="project" value="TreeGrafter"/>
</dbReference>
<dbReference type="GO" id="GO:0004321">
    <property type="term" value="F:fatty-acyl-CoA synthase activity"/>
    <property type="evidence" value="ECO:0007669"/>
    <property type="project" value="UniProtKB-EC"/>
</dbReference>
<dbReference type="RefSeq" id="WP_072703560.1">
    <property type="nucleotide sequence ID" value="NZ_JAFBBL010000001.1"/>
</dbReference>
<evidence type="ECO:0000313" key="6">
    <source>
        <dbReference type="EMBL" id="SQI35732.1"/>
    </source>
</evidence>
<keyword evidence="6" id="KW-0808">Transferase</keyword>
<sequence>MYPGRYAATDPDRPAVHEVATGRTITYGRLEESSIRFAHWLRAHGVGAGDHIAVLSVNDATVFELYWGAVRSGVYITFVNSHLAPAEAGYIVDDCDARVLIVSAPLAQLATEIVVHTPKVRHRLAFSGAITGHLAYEDEVAGLPTEPPADQPRGSDMLYSSGTTGRPKGIKPPLTGAQIGDEPGPPLLKTVRGFGFDEQTVYLSPAPIYHSAPLRYSVSTQALGGTVVLMDRFDAERSLECIERYRVTHSQWVPTHFVRLLKLPQTVRNRYDLSSMKYALHSAAPCPPEVKKELMRWWGEIVYEYYSATEAIGSTVVTPQDWLRKPGCVGKTGGPGTLGRARICDTEGKVMPAGEIGTVYFERPDFTFEYHKDPAKTAETRHPFEENWYTTGDLGYLDSGDVLFLTGRDKFTIISGGVNIYPQEIENVLVLHPSVADVAVVGVPDTDFGERVEAFVLLAAGTEAGDDLERDMIDFCRERLSHFKCPRQIRFVDGLPRTPTGKMVKGELRALIARYGGVEVSS</sequence>
<evidence type="ECO:0000256" key="2">
    <source>
        <dbReference type="ARBA" id="ARBA00022598"/>
    </source>
</evidence>
<dbReference type="Gene3D" id="3.40.50.12780">
    <property type="entry name" value="N-terminal domain of ligase-like"/>
    <property type="match status" value="1"/>
</dbReference>
<feature type="domain" description="AMP-binding enzyme C-terminal" evidence="5">
    <location>
        <begin position="424"/>
        <end position="502"/>
    </location>
</feature>
<reference evidence="6 7" key="1">
    <citation type="submission" date="2018-06" db="EMBL/GenBank/DDBJ databases">
        <authorList>
            <consortium name="Pathogen Informatics"/>
            <person name="Doyle S."/>
        </authorList>
    </citation>
    <scope>NUCLEOTIDE SEQUENCE [LARGE SCALE GENOMIC DNA]</scope>
    <source>
        <strain evidence="6 7">NCTC10994</strain>
    </source>
</reference>
<evidence type="ECO:0000259" key="4">
    <source>
        <dbReference type="Pfam" id="PF00501"/>
    </source>
</evidence>
<evidence type="ECO:0000256" key="3">
    <source>
        <dbReference type="SAM" id="MobiDB-lite"/>
    </source>
</evidence>
<dbReference type="AlphaFoldDB" id="A0A2X4UMF1"/>
<keyword evidence="7" id="KW-1185">Reference proteome</keyword>
<keyword evidence="2 6" id="KW-0436">Ligase</keyword>